<keyword evidence="13" id="KW-0675">Receptor</keyword>
<feature type="domain" description="TonB-dependent receptor-like beta-barrel" evidence="11">
    <location>
        <begin position="468"/>
        <end position="931"/>
    </location>
</feature>
<accession>A0A239FRH8</accession>
<keyword evidence="3 8" id="KW-1134">Transmembrane beta strand</keyword>
<dbReference type="InterPro" id="IPR000531">
    <property type="entry name" value="Beta-barrel_TonB"/>
</dbReference>
<dbReference type="PANTHER" id="PTHR47234">
    <property type="match status" value="1"/>
</dbReference>
<evidence type="ECO:0000256" key="9">
    <source>
        <dbReference type="RuleBase" id="RU003357"/>
    </source>
</evidence>
<dbReference type="InterPro" id="IPR012910">
    <property type="entry name" value="Plug_dom"/>
</dbReference>
<proteinExistence type="inferred from homology"/>
<evidence type="ECO:0000256" key="10">
    <source>
        <dbReference type="SAM" id="SignalP"/>
    </source>
</evidence>
<dbReference type="PANTHER" id="PTHR47234:SF2">
    <property type="entry name" value="TONB-DEPENDENT RECEPTOR"/>
    <property type="match status" value="1"/>
</dbReference>
<dbReference type="Pfam" id="PF07715">
    <property type="entry name" value="Plug"/>
    <property type="match status" value="1"/>
</dbReference>
<evidence type="ECO:0000259" key="12">
    <source>
        <dbReference type="Pfam" id="PF07715"/>
    </source>
</evidence>
<dbReference type="InterPro" id="IPR036942">
    <property type="entry name" value="Beta-barrel_TonB_sf"/>
</dbReference>
<dbReference type="Gene3D" id="2.170.130.10">
    <property type="entry name" value="TonB-dependent receptor, plug domain"/>
    <property type="match status" value="1"/>
</dbReference>
<protein>
    <submittedName>
        <fullName evidence="13">TonB-dependent Receptor Plug Domain</fullName>
    </submittedName>
</protein>
<keyword evidence="6 8" id="KW-0472">Membrane</keyword>
<evidence type="ECO:0000256" key="3">
    <source>
        <dbReference type="ARBA" id="ARBA00022452"/>
    </source>
</evidence>
<keyword evidence="5 9" id="KW-0798">TonB box</keyword>
<keyword evidence="10" id="KW-0732">Signal</keyword>
<keyword evidence="2 8" id="KW-0813">Transport</keyword>
<name>A0A239FRH8_9SPHN</name>
<comment type="similarity">
    <text evidence="8 9">Belongs to the TonB-dependent receptor family.</text>
</comment>
<dbReference type="EMBL" id="FZPA01000002">
    <property type="protein sequence ID" value="SNS59656.1"/>
    <property type="molecule type" value="Genomic_DNA"/>
</dbReference>
<organism evidence="13 14">
    <name type="scientific">Sphingopyxis indica</name>
    <dbReference type="NCBI Taxonomy" id="436663"/>
    <lineage>
        <taxon>Bacteria</taxon>
        <taxon>Pseudomonadati</taxon>
        <taxon>Pseudomonadota</taxon>
        <taxon>Alphaproteobacteria</taxon>
        <taxon>Sphingomonadales</taxon>
        <taxon>Sphingomonadaceae</taxon>
        <taxon>Sphingopyxis</taxon>
    </lineage>
</organism>
<evidence type="ECO:0000256" key="2">
    <source>
        <dbReference type="ARBA" id="ARBA00022448"/>
    </source>
</evidence>
<sequence>MLDNRKLTLAISASVISLLSAPASAQDESDGEAAAAAPAQEIVVTGSRISRRDFEASSPIVTLGSDAVSATGSVTLEGALNQLPQFTADSTAFSNDLNSTGQATLNLRGLGAQRNLVLLDGRRLQPSNSSQVIDINTLPTILIGGTEIISGGASAVYGSDAISGVVNFKLRQIDGVEISGQNTITSRGDGGIREISLGAGTRFADGRGRVTAGVSYTDRDAININSRAFFRENRGVSSTIPLGLFTPGANAPDQAAVDAAFAAYGVAPGSVPASSSIGINPDGTLFSTGRGVYNYRDDIPYVLNTGTALLATPQLTYSQIPLERISTFGRATFEASDSLTLFVQGLYTDYTSTTIADAAPNAGLWTMRVPVTSPFIPDALRPLIDARANPAAPVVVTKRYSEVGPRRTDHEATTWQLLGGASGKFGDSGISWELYGSTGKSVVDDIANGSVFTDRVQTLVSAADGGASICAGGYDPFSATNSPECVAYISGVTRNRTETKQDVVELNIQGGLAQLPAGEMRFAVGAGYRRNEFSFDPDPQQVTGNVVAIARTSPTAGSTRAIEGYAELLVPVLHDMFAVQDLTLDFAYRYSDYKQSGGVSTYKVDVDWTVTDGVRLRGGYQRAIRAPNVGELYTATTGLYPTIGLIANGGGDPCDIRSSFRTGSNGADVRDICVAQGMPDAIADVYVNNVAQVAAYLSGNENLKPEKADTYTIGAVLSPRAASPWLSGFRASVDYYNIAIDDAIAVIPVSVSLNKCFNGDGSNPGYDAANFYCALIGRDAGTGGITNALQPYLNLGGYRTAGVDVQLDWSVRLADVGLGDGSGRFGISSVINYLDKFEIQNLPDSPFQDFADTIGSGTTLPRWRSTTSFTYGTDSFNALLRWRHIGAMDDASMVTNAASTTPGVKAYDYFDLSLRVDPAERFSVRFGVNNLFDKTPPVVSGVPGTTDAGTYDVLGRTYYLSATARF</sequence>
<feature type="signal peptide" evidence="10">
    <location>
        <begin position="1"/>
        <end position="25"/>
    </location>
</feature>
<evidence type="ECO:0000256" key="5">
    <source>
        <dbReference type="ARBA" id="ARBA00023077"/>
    </source>
</evidence>
<keyword evidence="14" id="KW-1185">Reference proteome</keyword>
<evidence type="ECO:0000256" key="7">
    <source>
        <dbReference type="ARBA" id="ARBA00023237"/>
    </source>
</evidence>
<dbReference type="InterPro" id="IPR039426">
    <property type="entry name" value="TonB-dep_rcpt-like"/>
</dbReference>
<dbReference type="GO" id="GO:0009279">
    <property type="term" value="C:cell outer membrane"/>
    <property type="evidence" value="ECO:0007669"/>
    <property type="project" value="UniProtKB-SubCell"/>
</dbReference>
<feature type="chain" id="PRO_5012059832" evidence="10">
    <location>
        <begin position="26"/>
        <end position="966"/>
    </location>
</feature>
<evidence type="ECO:0000259" key="11">
    <source>
        <dbReference type="Pfam" id="PF00593"/>
    </source>
</evidence>
<dbReference type="RefSeq" id="WP_089214988.1">
    <property type="nucleotide sequence ID" value="NZ_FZPA01000002.1"/>
</dbReference>
<evidence type="ECO:0000313" key="14">
    <source>
        <dbReference type="Proteomes" id="UP000198339"/>
    </source>
</evidence>
<keyword evidence="7 8" id="KW-0998">Cell outer membrane</keyword>
<dbReference type="AlphaFoldDB" id="A0A239FRH8"/>
<evidence type="ECO:0000256" key="4">
    <source>
        <dbReference type="ARBA" id="ARBA00022692"/>
    </source>
</evidence>
<dbReference type="Pfam" id="PF00593">
    <property type="entry name" value="TonB_dep_Rec_b-barrel"/>
    <property type="match status" value="1"/>
</dbReference>
<evidence type="ECO:0000256" key="6">
    <source>
        <dbReference type="ARBA" id="ARBA00023136"/>
    </source>
</evidence>
<reference evidence="13 14" key="1">
    <citation type="submission" date="2017-06" db="EMBL/GenBank/DDBJ databases">
        <authorList>
            <person name="Kim H.J."/>
            <person name="Triplett B.A."/>
        </authorList>
    </citation>
    <scope>NUCLEOTIDE SEQUENCE [LARGE SCALE GENOMIC DNA]</scope>
    <source>
        <strain evidence="13 14">DS15</strain>
    </source>
</reference>
<feature type="domain" description="TonB-dependent receptor plug" evidence="12">
    <location>
        <begin position="55"/>
        <end position="165"/>
    </location>
</feature>
<dbReference type="SUPFAM" id="SSF56935">
    <property type="entry name" value="Porins"/>
    <property type="match status" value="1"/>
</dbReference>
<keyword evidence="4 8" id="KW-0812">Transmembrane</keyword>
<evidence type="ECO:0000256" key="8">
    <source>
        <dbReference type="PROSITE-ProRule" id="PRU01360"/>
    </source>
</evidence>
<dbReference type="Proteomes" id="UP000198339">
    <property type="component" value="Unassembled WGS sequence"/>
</dbReference>
<dbReference type="Gene3D" id="2.40.170.20">
    <property type="entry name" value="TonB-dependent receptor, beta-barrel domain"/>
    <property type="match status" value="1"/>
</dbReference>
<comment type="subcellular location">
    <subcellularLocation>
        <location evidence="1 8">Cell outer membrane</location>
        <topology evidence="1 8">Multi-pass membrane protein</topology>
    </subcellularLocation>
</comment>
<evidence type="ECO:0000256" key="1">
    <source>
        <dbReference type="ARBA" id="ARBA00004571"/>
    </source>
</evidence>
<dbReference type="InterPro" id="IPR037066">
    <property type="entry name" value="Plug_dom_sf"/>
</dbReference>
<evidence type="ECO:0000313" key="13">
    <source>
        <dbReference type="EMBL" id="SNS59656.1"/>
    </source>
</evidence>
<gene>
    <name evidence="13" type="ORF">SAMN06295955_102217</name>
</gene>
<dbReference type="PROSITE" id="PS52016">
    <property type="entry name" value="TONB_DEPENDENT_REC_3"/>
    <property type="match status" value="1"/>
</dbReference>